<evidence type="ECO:0000313" key="3">
    <source>
        <dbReference type="Proteomes" id="UP001501742"/>
    </source>
</evidence>
<reference evidence="2 3" key="1">
    <citation type="journal article" date="2019" name="Int. J. Syst. Evol. Microbiol.">
        <title>The Global Catalogue of Microorganisms (GCM) 10K type strain sequencing project: providing services to taxonomists for standard genome sequencing and annotation.</title>
        <authorList>
            <consortium name="The Broad Institute Genomics Platform"/>
            <consortium name="The Broad Institute Genome Sequencing Center for Infectious Disease"/>
            <person name="Wu L."/>
            <person name="Ma J."/>
        </authorList>
    </citation>
    <scope>NUCLEOTIDE SEQUENCE [LARGE SCALE GENOMIC DNA]</scope>
    <source>
        <strain evidence="2 3">JCM 12140</strain>
    </source>
</reference>
<dbReference type="EMBL" id="BAAAJX010000005">
    <property type="protein sequence ID" value="GAA1492925.1"/>
    <property type="molecule type" value="Genomic_DNA"/>
</dbReference>
<protein>
    <submittedName>
        <fullName evidence="2">Alpha/beta hydrolase</fullName>
    </submittedName>
</protein>
<keyword evidence="3" id="KW-1185">Reference proteome</keyword>
<evidence type="ECO:0000313" key="2">
    <source>
        <dbReference type="EMBL" id="GAA1492925.1"/>
    </source>
</evidence>
<gene>
    <name evidence="2" type="ORF">GCM10009627_12710</name>
</gene>
<keyword evidence="2" id="KW-0378">Hydrolase</keyword>
<comment type="caution">
    <text evidence="2">The sequence shown here is derived from an EMBL/GenBank/DDBJ whole genome shotgun (WGS) entry which is preliminary data.</text>
</comment>
<dbReference type="Gene3D" id="3.40.50.1820">
    <property type="entry name" value="alpha/beta hydrolase"/>
    <property type="match status" value="1"/>
</dbReference>
<organism evidence="2 3">
    <name type="scientific">Curtobacterium herbarum</name>
    <dbReference type="NCBI Taxonomy" id="150122"/>
    <lineage>
        <taxon>Bacteria</taxon>
        <taxon>Bacillati</taxon>
        <taxon>Actinomycetota</taxon>
        <taxon>Actinomycetes</taxon>
        <taxon>Micrococcales</taxon>
        <taxon>Microbacteriaceae</taxon>
        <taxon>Curtobacterium</taxon>
    </lineage>
</organism>
<evidence type="ECO:0000259" key="1">
    <source>
        <dbReference type="Pfam" id="PF12697"/>
    </source>
</evidence>
<dbReference type="InterPro" id="IPR000073">
    <property type="entry name" value="AB_hydrolase_1"/>
</dbReference>
<dbReference type="GO" id="GO:0016787">
    <property type="term" value="F:hydrolase activity"/>
    <property type="evidence" value="ECO:0007669"/>
    <property type="project" value="UniProtKB-KW"/>
</dbReference>
<sequence length="274" mass="28331">MTTTADRSVLSADGTRIAVSSSGDGPALVLVGGAFDHRGTPFVDGIVAAFSDRYRVVTYDRRGRGESGDTRPWSVTREVEDLAAVVADVGGPVDLLGICVGAAVVLHAVATGLPVGRAVLYEPPYRASVDAHADDVLFADRLDEMIAGGRRAAAVRAYLTRVLGIPMLQVSAVPLKPKLWKALLADAGVLGRDVRVLSGLVVPERALAAVGIPVLVAAGTTGPTWTRAAARAVVETVPGSTSVVLEGQGHVPDPAVLRSTVDGFLQPQPSPDAH</sequence>
<dbReference type="Proteomes" id="UP001501742">
    <property type="component" value="Unassembled WGS sequence"/>
</dbReference>
<accession>A0ABN1ZC41</accession>
<dbReference type="InterPro" id="IPR029058">
    <property type="entry name" value="AB_hydrolase_fold"/>
</dbReference>
<name>A0ABN1ZC41_9MICO</name>
<feature type="domain" description="AB hydrolase-1" evidence="1">
    <location>
        <begin position="28"/>
        <end position="252"/>
    </location>
</feature>
<dbReference type="RefSeq" id="WP_204606685.1">
    <property type="nucleotide sequence ID" value="NZ_BAAAJX010000005.1"/>
</dbReference>
<dbReference type="SUPFAM" id="SSF53474">
    <property type="entry name" value="alpha/beta-Hydrolases"/>
    <property type="match status" value="1"/>
</dbReference>
<dbReference type="Pfam" id="PF12697">
    <property type="entry name" value="Abhydrolase_6"/>
    <property type="match status" value="1"/>
</dbReference>
<proteinExistence type="predicted"/>